<dbReference type="PANTHER" id="PTHR47772">
    <property type="entry name" value="ZINC FINGER PROTEIN 200"/>
    <property type="match status" value="1"/>
</dbReference>
<dbReference type="FunFam" id="3.30.160.60:FF:000100">
    <property type="entry name" value="Zinc finger 45-like"/>
    <property type="match status" value="1"/>
</dbReference>
<comment type="function">
    <text evidence="1">May be involved in transcriptional regulation.</text>
</comment>
<dbReference type="OrthoDB" id="8117402at2759"/>
<dbReference type="PANTHER" id="PTHR47772:SF7">
    <property type="entry name" value="ZINC FINGER PROTEIN 160"/>
    <property type="match status" value="1"/>
</dbReference>
<sequence>MSEPRVPGGLECSQGQGDADEQSLPPVKSGDQVTITIPPFHFSKPKRHNMQKILEVTKKITDLLTGESGNPCERDIIVKEEIEDDDVIEFSEGHNDLYKDLVVESSYSRNPPERCPRPLYSRDSTQEHHNIPHHLQVEDMINIDGEIKEEEDVVYVADDPPSTEEFVMVTIQGEDIPTEISPGCDVRRTSDGHLSWSPDSKVDVDTTQYCPDEDLFTENVYPLPQSVDGPPSIPIPNDGSVLHTDKLFSCTDCGQCFSLKSSLLVHKRSHKEDGQYSCPVCGKCFVKRYDFDRHQRSHTGERPHQCLQCGKCFVHRYNLTIHKSSHAADDSLQSCPLCGKCFLTKSELAKHERSHVEEKPFCCSECGKCFLRKQDLIRHHRSHTGEKPFLCPECGKCFSQKS</sequence>
<evidence type="ECO:0000256" key="8">
    <source>
        <dbReference type="ARBA" id="ARBA00023015"/>
    </source>
</evidence>
<keyword evidence="4" id="KW-0479">Metal-binding</keyword>
<dbReference type="InterPro" id="IPR036236">
    <property type="entry name" value="Znf_C2H2_sf"/>
</dbReference>
<dbReference type="FunFam" id="3.30.160.60:FF:000446">
    <property type="entry name" value="Zinc finger protein"/>
    <property type="match status" value="1"/>
</dbReference>
<feature type="domain" description="C2H2-type" evidence="14">
    <location>
        <begin position="276"/>
        <end position="303"/>
    </location>
</feature>
<dbReference type="InterPro" id="IPR007110">
    <property type="entry name" value="Ig-like_dom"/>
</dbReference>
<evidence type="ECO:0000256" key="12">
    <source>
        <dbReference type="PROSITE-ProRule" id="PRU00042"/>
    </source>
</evidence>
<dbReference type="GO" id="GO:0005634">
    <property type="term" value="C:nucleus"/>
    <property type="evidence" value="ECO:0007669"/>
    <property type="project" value="UniProtKB-SubCell"/>
</dbReference>
<dbReference type="SMART" id="SM00355">
    <property type="entry name" value="ZnF_C2H2"/>
    <property type="match status" value="5"/>
</dbReference>
<keyword evidence="7" id="KW-0862">Zinc</keyword>
<evidence type="ECO:0000256" key="5">
    <source>
        <dbReference type="ARBA" id="ARBA00022737"/>
    </source>
</evidence>
<dbReference type="SUPFAM" id="SSF57667">
    <property type="entry name" value="beta-beta-alpha zinc fingers"/>
    <property type="match status" value="3"/>
</dbReference>
<protein>
    <submittedName>
        <fullName evidence="16">Uncharacterized protein</fullName>
    </submittedName>
</protein>
<feature type="domain" description="C2H2-type" evidence="14">
    <location>
        <begin position="389"/>
        <end position="402"/>
    </location>
</feature>
<evidence type="ECO:0000256" key="2">
    <source>
        <dbReference type="ARBA" id="ARBA00004123"/>
    </source>
</evidence>
<dbReference type="FunFam" id="3.30.160.60:FF:000936">
    <property type="entry name" value="Zinc finger protein 577"/>
    <property type="match status" value="1"/>
</dbReference>
<keyword evidence="10" id="KW-0804">Transcription</keyword>
<evidence type="ECO:0000256" key="10">
    <source>
        <dbReference type="ARBA" id="ARBA00023163"/>
    </source>
</evidence>
<reference evidence="17" key="1">
    <citation type="journal article" date="2017" name="Nat. Commun.">
        <title>The North American bullfrog draft genome provides insight into hormonal regulation of long noncoding RNA.</title>
        <authorList>
            <person name="Hammond S.A."/>
            <person name="Warren R.L."/>
            <person name="Vandervalk B.P."/>
            <person name="Kucuk E."/>
            <person name="Khan H."/>
            <person name="Gibb E.A."/>
            <person name="Pandoh P."/>
            <person name="Kirk H."/>
            <person name="Zhao Y."/>
            <person name="Jones M."/>
            <person name="Mungall A.J."/>
            <person name="Coope R."/>
            <person name="Pleasance S."/>
            <person name="Moore R.A."/>
            <person name="Holt R.A."/>
            <person name="Round J.M."/>
            <person name="Ohora S."/>
            <person name="Walle B.V."/>
            <person name="Veldhoen N."/>
            <person name="Helbing C.C."/>
            <person name="Birol I."/>
        </authorList>
    </citation>
    <scope>NUCLEOTIDE SEQUENCE [LARGE SCALE GENOMIC DNA]</scope>
</reference>
<keyword evidence="17" id="KW-1185">Reference proteome</keyword>
<dbReference type="FunFam" id="3.30.160.60:FF:000706">
    <property type="entry name" value="Zinc finger protein"/>
    <property type="match status" value="1"/>
</dbReference>
<dbReference type="FunFam" id="3.30.160.60:FF:002343">
    <property type="entry name" value="Zinc finger protein 33A"/>
    <property type="match status" value="1"/>
</dbReference>
<keyword evidence="9" id="KW-0238">DNA-binding</keyword>
<evidence type="ECO:0000313" key="17">
    <source>
        <dbReference type="Proteomes" id="UP000228934"/>
    </source>
</evidence>
<evidence type="ECO:0000256" key="7">
    <source>
        <dbReference type="ARBA" id="ARBA00022833"/>
    </source>
</evidence>
<feature type="non-terminal residue" evidence="16">
    <location>
        <position position="402"/>
    </location>
</feature>
<accession>A0A2G9QGK3</accession>
<dbReference type="Proteomes" id="UP000228934">
    <property type="component" value="Unassembled WGS sequence"/>
</dbReference>
<comment type="similarity">
    <text evidence="3">Belongs to the krueppel C2H2-type zinc-finger protein family.</text>
</comment>
<evidence type="ECO:0000256" key="6">
    <source>
        <dbReference type="ARBA" id="ARBA00022771"/>
    </source>
</evidence>
<evidence type="ECO:0000259" key="15">
    <source>
        <dbReference type="PROSITE" id="PS50835"/>
    </source>
</evidence>
<evidence type="ECO:0000256" key="3">
    <source>
        <dbReference type="ARBA" id="ARBA00006991"/>
    </source>
</evidence>
<dbReference type="PROSITE" id="PS50835">
    <property type="entry name" value="IG_LIKE"/>
    <property type="match status" value="1"/>
</dbReference>
<dbReference type="EMBL" id="KV996811">
    <property type="protein sequence ID" value="PIO14758.1"/>
    <property type="molecule type" value="Genomic_DNA"/>
</dbReference>
<name>A0A2G9QGK3_AQUCT</name>
<evidence type="ECO:0000256" key="13">
    <source>
        <dbReference type="SAM" id="MobiDB-lite"/>
    </source>
</evidence>
<comment type="subcellular location">
    <subcellularLocation>
        <location evidence="2">Nucleus</location>
    </subcellularLocation>
</comment>
<dbReference type="Pfam" id="PF00096">
    <property type="entry name" value="zf-C2H2"/>
    <property type="match status" value="4"/>
</dbReference>
<evidence type="ECO:0000256" key="1">
    <source>
        <dbReference type="ARBA" id="ARBA00003767"/>
    </source>
</evidence>
<gene>
    <name evidence="16" type="ORF">AB205_0155770</name>
</gene>
<evidence type="ECO:0000256" key="11">
    <source>
        <dbReference type="ARBA" id="ARBA00023242"/>
    </source>
</evidence>
<evidence type="ECO:0000256" key="4">
    <source>
        <dbReference type="ARBA" id="ARBA00022723"/>
    </source>
</evidence>
<feature type="domain" description="C2H2-type" evidence="14">
    <location>
        <begin position="304"/>
        <end position="331"/>
    </location>
</feature>
<evidence type="ECO:0000256" key="9">
    <source>
        <dbReference type="ARBA" id="ARBA00023125"/>
    </source>
</evidence>
<dbReference type="InterPro" id="IPR050636">
    <property type="entry name" value="C2H2-ZF_domain-containing"/>
</dbReference>
<evidence type="ECO:0000313" key="16">
    <source>
        <dbReference type="EMBL" id="PIO14758.1"/>
    </source>
</evidence>
<dbReference type="PROSITE" id="PS00028">
    <property type="entry name" value="ZINC_FINGER_C2H2_1"/>
    <property type="match status" value="5"/>
</dbReference>
<feature type="region of interest" description="Disordered" evidence="13">
    <location>
        <begin position="1"/>
        <end position="33"/>
    </location>
</feature>
<feature type="domain" description="C2H2-type" evidence="14">
    <location>
        <begin position="361"/>
        <end position="388"/>
    </location>
</feature>
<dbReference type="InterPro" id="IPR013087">
    <property type="entry name" value="Znf_C2H2_type"/>
</dbReference>
<organism evidence="16 17">
    <name type="scientific">Aquarana catesbeiana</name>
    <name type="common">American bullfrog</name>
    <name type="synonym">Rana catesbeiana</name>
    <dbReference type="NCBI Taxonomy" id="8400"/>
    <lineage>
        <taxon>Eukaryota</taxon>
        <taxon>Metazoa</taxon>
        <taxon>Chordata</taxon>
        <taxon>Craniata</taxon>
        <taxon>Vertebrata</taxon>
        <taxon>Euteleostomi</taxon>
        <taxon>Amphibia</taxon>
        <taxon>Batrachia</taxon>
        <taxon>Anura</taxon>
        <taxon>Neobatrachia</taxon>
        <taxon>Ranoidea</taxon>
        <taxon>Ranidae</taxon>
        <taxon>Aquarana</taxon>
    </lineage>
</organism>
<feature type="domain" description="C2H2-type" evidence="14">
    <location>
        <begin position="333"/>
        <end position="360"/>
    </location>
</feature>
<keyword evidence="5" id="KW-0677">Repeat</keyword>
<keyword evidence="6 12" id="KW-0863">Zinc-finger</keyword>
<keyword evidence="11" id="KW-0539">Nucleus</keyword>
<dbReference type="GO" id="GO:0003677">
    <property type="term" value="F:DNA binding"/>
    <property type="evidence" value="ECO:0007669"/>
    <property type="project" value="UniProtKB-KW"/>
</dbReference>
<dbReference type="PROSITE" id="PS50157">
    <property type="entry name" value="ZINC_FINGER_C2H2_2"/>
    <property type="match status" value="6"/>
</dbReference>
<evidence type="ECO:0000259" key="14">
    <source>
        <dbReference type="PROSITE" id="PS50157"/>
    </source>
</evidence>
<feature type="domain" description="Ig-like" evidence="15">
    <location>
        <begin position="161"/>
        <end position="280"/>
    </location>
</feature>
<dbReference type="GO" id="GO:0008270">
    <property type="term" value="F:zinc ion binding"/>
    <property type="evidence" value="ECO:0007669"/>
    <property type="project" value="UniProtKB-KW"/>
</dbReference>
<feature type="domain" description="C2H2-type" evidence="14">
    <location>
        <begin position="248"/>
        <end position="275"/>
    </location>
</feature>
<dbReference type="Gene3D" id="3.30.160.60">
    <property type="entry name" value="Classic Zinc Finger"/>
    <property type="match status" value="6"/>
</dbReference>
<dbReference type="AlphaFoldDB" id="A0A2G9QGK3"/>
<proteinExistence type="inferred from homology"/>
<keyword evidence="8" id="KW-0805">Transcription regulation</keyword>